<name>A0A9Q1CWF9_CONCO</name>
<evidence type="ECO:0000313" key="3">
    <source>
        <dbReference type="Proteomes" id="UP001152803"/>
    </source>
</evidence>
<reference evidence="2" key="1">
    <citation type="journal article" date="2023" name="Science">
        <title>Genome structures resolve the early diversification of teleost fishes.</title>
        <authorList>
            <person name="Parey E."/>
            <person name="Louis A."/>
            <person name="Montfort J."/>
            <person name="Bouchez O."/>
            <person name="Roques C."/>
            <person name="Iampietro C."/>
            <person name="Lluch J."/>
            <person name="Castinel A."/>
            <person name="Donnadieu C."/>
            <person name="Desvignes T."/>
            <person name="Floi Bucao C."/>
            <person name="Jouanno E."/>
            <person name="Wen M."/>
            <person name="Mejri S."/>
            <person name="Dirks R."/>
            <person name="Jansen H."/>
            <person name="Henkel C."/>
            <person name="Chen W.J."/>
            <person name="Zahm M."/>
            <person name="Cabau C."/>
            <person name="Klopp C."/>
            <person name="Thompson A.W."/>
            <person name="Robinson-Rechavi M."/>
            <person name="Braasch I."/>
            <person name="Lecointre G."/>
            <person name="Bobe J."/>
            <person name="Postlethwait J.H."/>
            <person name="Berthelot C."/>
            <person name="Roest Crollius H."/>
            <person name="Guiguen Y."/>
        </authorList>
    </citation>
    <scope>NUCLEOTIDE SEQUENCE</scope>
    <source>
        <strain evidence="2">Concon-B</strain>
    </source>
</reference>
<dbReference type="Proteomes" id="UP001152803">
    <property type="component" value="Unassembled WGS sequence"/>
</dbReference>
<feature type="transmembrane region" description="Helical" evidence="1">
    <location>
        <begin position="239"/>
        <end position="263"/>
    </location>
</feature>
<feature type="transmembrane region" description="Helical" evidence="1">
    <location>
        <begin position="64"/>
        <end position="82"/>
    </location>
</feature>
<keyword evidence="1" id="KW-1133">Transmembrane helix</keyword>
<sequence>MVLKSICAIATRVLFISLGLIGIWRVTRVKDDNRFWYLMFLFLPLIGEMIFSLKMKKGNCYRRFSPAILLFLITVVPSIWILELHHQKNRNDKPQCLKLNSWEDVKNMTGSMESHQVLQGAGKVETSLCLDDWILGLHQALLILLILGKWLLPLGGGVTRDELSQLLLIYVGTAADILEFSTETLSDVKENSPELVYIILGVWSLSMLQFPPHLAVVAPDKSKDPAKKSLVYRRSTDMWNIMESLIIQDGPFLVVRLLVLIYYQYFNLMLLFFTAKNFLVVILNVYWLAVLRFDYRNGNSNRNNIV</sequence>
<feature type="transmembrane region" description="Helical" evidence="1">
    <location>
        <begin position="6"/>
        <end position="23"/>
    </location>
</feature>
<dbReference type="EMBL" id="JAFJMO010000018">
    <property type="protein sequence ID" value="KAJ8250529.1"/>
    <property type="molecule type" value="Genomic_DNA"/>
</dbReference>
<dbReference type="Pfam" id="PF09772">
    <property type="entry name" value="Tmem26"/>
    <property type="match status" value="1"/>
</dbReference>
<evidence type="ECO:0000256" key="1">
    <source>
        <dbReference type="SAM" id="Phobius"/>
    </source>
</evidence>
<feature type="transmembrane region" description="Helical" evidence="1">
    <location>
        <begin position="35"/>
        <end position="52"/>
    </location>
</feature>
<gene>
    <name evidence="2" type="ORF">COCON_G00224510</name>
</gene>
<comment type="caution">
    <text evidence="2">The sequence shown here is derived from an EMBL/GenBank/DDBJ whole genome shotgun (WGS) entry which is preliminary data.</text>
</comment>
<feature type="transmembrane region" description="Helical" evidence="1">
    <location>
        <begin position="195"/>
        <end position="218"/>
    </location>
</feature>
<dbReference type="PANTHER" id="PTHR22168">
    <property type="entry name" value="TMEM26 PROTEIN"/>
    <property type="match status" value="1"/>
</dbReference>
<evidence type="ECO:0000313" key="2">
    <source>
        <dbReference type="EMBL" id="KAJ8250529.1"/>
    </source>
</evidence>
<dbReference type="AlphaFoldDB" id="A0A9Q1CWF9"/>
<accession>A0A9Q1CWF9</accession>
<evidence type="ECO:0008006" key="4">
    <source>
        <dbReference type="Google" id="ProtNLM"/>
    </source>
</evidence>
<feature type="transmembrane region" description="Helical" evidence="1">
    <location>
        <begin position="133"/>
        <end position="152"/>
    </location>
</feature>
<proteinExistence type="predicted"/>
<dbReference type="InterPro" id="IPR019169">
    <property type="entry name" value="Transmembrane_26"/>
</dbReference>
<keyword evidence="1" id="KW-0812">Transmembrane</keyword>
<dbReference type="OrthoDB" id="10042902at2759"/>
<organism evidence="2 3">
    <name type="scientific">Conger conger</name>
    <name type="common">Conger eel</name>
    <name type="synonym">Muraena conger</name>
    <dbReference type="NCBI Taxonomy" id="82655"/>
    <lineage>
        <taxon>Eukaryota</taxon>
        <taxon>Metazoa</taxon>
        <taxon>Chordata</taxon>
        <taxon>Craniata</taxon>
        <taxon>Vertebrata</taxon>
        <taxon>Euteleostomi</taxon>
        <taxon>Actinopterygii</taxon>
        <taxon>Neopterygii</taxon>
        <taxon>Teleostei</taxon>
        <taxon>Anguilliformes</taxon>
        <taxon>Congridae</taxon>
        <taxon>Conger</taxon>
    </lineage>
</organism>
<keyword evidence="1" id="KW-0472">Membrane</keyword>
<dbReference type="PANTHER" id="PTHR22168:SF3">
    <property type="entry name" value="TRANSMEMBRANE PROTEIN 26"/>
    <property type="match status" value="1"/>
</dbReference>
<protein>
    <recommendedName>
        <fullName evidence="4">Transmembrane protein 26</fullName>
    </recommendedName>
</protein>
<keyword evidence="3" id="KW-1185">Reference proteome</keyword>
<feature type="transmembrane region" description="Helical" evidence="1">
    <location>
        <begin position="269"/>
        <end position="289"/>
    </location>
</feature>